<dbReference type="Proteomes" id="UP000187203">
    <property type="component" value="Unassembled WGS sequence"/>
</dbReference>
<accession>A0A1R3L4Q2</accession>
<keyword evidence="2" id="KW-1185">Reference proteome</keyword>
<name>A0A1R3L4Q2_9ROSI</name>
<gene>
    <name evidence="1" type="ORF">COLO4_00056</name>
</gene>
<sequence length="85" mass="9709">MVSGSEMVVPAYFVLLTAIDRLPCHHVKVRPLLDPDLLLTWQWWVLKASWSSIRGYQLPGKVFYLLFDFLAGLLCFPRNCLGDVA</sequence>
<organism evidence="1 2">
    <name type="scientific">Corchorus olitorius</name>
    <dbReference type="NCBI Taxonomy" id="93759"/>
    <lineage>
        <taxon>Eukaryota</taxon>
        <taxon>Viridiplantae</taxon>
        <taxon>Streptophyta</taxon>
        <taxon>Embryophyta</taxon>
        <taxon>Tracheophyta</taxon>
        <taxon>Spermatophyta</taxon>
        <taxon>Magnoliopsida</taxon>
        <taxon>eudicotyledons</taxon>
        <taxon>Gunneridae</taxon>
        <taxon>Pentapetalae</taxon>
        <taxon>rosids</taxon>
        <taxon>malvids</taxon>
        <taxon>Malvales</taxon>
        <taxon>Malvaceae</taxon>
        <taxon>Grewioideae</taxon>
        <taxon>Apeibeae</taxon>
        <taxon>Corchorus</taxon>
    </lineage>
</organism>
<evidence type="ECO:0000313" key="1">
    <source>
        <dbReference type="EMBL" id="OMP14321.1"/>
    </source>
</evidence>
<reference evidence="2" key="1">
    <citation type="submission" date="2013-09" db="EMBL/GenBank/DDBJ databases">
        <title>Corchorus olitorius genome sequencing.</title>
        <authorList>
            <person name="Alam M."/>
            <person name="Haque M.S."/>
            <person name="Islam M.S."/>
            <person name="Emdad E.M."/>
            <person name="Islam M.M."/>
            <person name="Ahmed B."/>
            <person name="Halim A."/>
            <person name="Hossen Q.M.M."/>
            <person name="Hossain M.Z."/>
            <person name="Ahmed R."/>
            <person name="Khan M.M."/>
            <person name="Islam R."/>
            <person name="Rashid M.M."/>
            <person name="Khan S.A."/>
            <person name="Rahman M.S."/>
            <person name="Alam M."/>
            <person name="Yahiya A.S."/>
            <person name="Khan M.S."/>
            <person name="Azam M.S."/>
            <person name="Haque T."/>
            <person name="Lashkar M.Z.H."/>
            <person name="Akhand A.I."/>
            <person name="Morshed G."/>
            <person name="Roy S."/>
            <person name="Uddin K.S."/>
            <person name="Rabeya T."/>
            <person name="Hossain A.S."/>
            <person name="Chowdhury A."/>
            <person name="Snigdha A.R."/>
            <person name="Mortoza M.S."/>
            <person name="Matin S.A."/>
            <person name="Hoque S.M.E."/>
            <person name="Islam M.K."/>
            <person name="Roy D.K."/>
            <person name="Haider R."/>
            <person name="Moosa M.M."/>
            <person name="Elias S.M."/>
            <person name="Hasan A.M."/>
            <person name="Jahan S."/>
            <person name="Shafiuddin M."/>
            <person name="Mahmood N."/>
            <person name="Shommy N.S."/>
        </authorList>
    </citation>
    <scope>NUCLEOTIDE SEQUENCE [LARGE SCALE GENOMIC DNA]</scope>
    <source>
        <strain evidence="2">cv. O-4</strain>
    </source>
</reference>
<comment type="caution">
    <text evidence="1">The sequence shown here is derived from an EMBL/GenBank/DDBJ whole genome shotgun (WGS) entry which is preliminary data.</text>
</comment>
<dbReference type="EMBL" id="AWUE01000358">
    <property type="protein sequence ID" value="OMP14321.1"/>
    <property type="molecule type" value="Genomic_DNA"/>
</dbReference>
<evidence type="ECO:0000313" key="2">
    <source>
        <dbReference type="Proteomes" id="UP000187203"/>
    </source>
</evidence>
<proteinExistence type="predicted"/>
<dbReference type="AlphaFoldDB" id="A0A1R3L4Q2"/>
<protein>
    <submittedName>
        <fullName evidence="1">Triacylglycerol lipase 2-like protein</fullName>
    </submittedName>
</protein>